<reference evidence="3" key="1">
    <citation type="submission" date="2020-02" db="EMBL/GenBank/DDBJ databases">
        <authorList>
            <person name="Meier V. D."/>
        </authorList>
    </citation>
    <scope>NUCLEOTIDE SEQUENCE</scope>
    <source>
        <strain evidence="3">AVDCRST_MAG89</strain>
    </source>
</reference>
<dbReference type="AlphaFoldDB" id="A0A6J4KGE6"/>
<feature type="domain" description="DUF4349" evidence="2">
    <location>
        <begin position="43"/>
        <end position="195"/>
    </location>
</feature>
<evidence type="ECO:0000313" key="3">
    <source>
        <dbReference type="EMBL" id="CAA9303999.1"/>
    </source>
</evidence>
<sequence>MIRIYPLLSLALVLAASACSSSRSMSDVAPMAAGAPSGPGAPRAVIQQAGLSMVTDSLARLHRVADSVTVALGGYVGEAELRESELHMSLRVPAPALNGVLDHLSGMGTVKRRTVRRQDVTAQVVDVEARLGTLRTVRDRLRAYLSQAAATADLVAIERELARVQGEIDQLEAHQRMLSTRVELAEVSLDARRPRILGPLGWIVSGLATLIEKLFVIRD</sequence>
<protein>
    <recommendedName>
        <fullName evidence="2">DUF4349 domain-containing protein</fullName>
    </recommendedName>
</protein>
<dbReference type="EMBL" id="CADCTV010000145">
    <property type="protein sequence ID" value="CAA9303999.1"/>
    <property type="molecule type" value="Genomic_DNA"/>
</dbReference>
<feature type="signal peptide" evidence="1">
    <location>
        <begin position="1"/>
        <end position="18"/>
    </location>
</feature>
<name>A0A6J4KGE6_9BACT</name>
<dbReference type="PROSITE" id="PS51257">
    <property type="entry name" value="PROKAR_LIPOPROTEIN"/>
    <property type="match status" value="1"/>
</dbReference>
<dbReference type="InterPro" id="IPR025645">
    <property type="entry name" value="DUF4349"/>
</dbReference>
<feature type="chain" id="PRO_5027024651" description="DUF4349 domain-containing protein" evidence="1">
    <location>
        <begin position="19"/>
        <end position="219"/>
    </location>
</feature>
<dbReference type="Pfam" id="PF14257">
    <property type="entry name" value="DUF4349"/>
    <property type="match status" value="1"/>
</dbReference>
<keyword evidence="1" id="KW-0732">Signal</keyword>
<proteinExistence type="predicted"/>
<evidence type="ECO:0000256" key="1">
    <source>
        <dbReference type="SAM" id="SignalP"/>
    </source>
</evidence>
<organism evidence="3">
    <name type="scientific">uncultured Gemmatimonadota bacterium</name>
    <dbReference type="NCBI Taxonomy" id="203437"/>
    <lineage>
        <taxon>Bacteria</taxon>
        <taxon>Pseudomonadati</taxon>
        <taxon>Gemmatimonadota</taxon>
        <taxon>environmental samples</taxon>
    </lineage>
</organism>
<evidence type="ECO:0000259" key="2">
    <source>
        <dbReference type="Pfam" id="PF14257"/>
    </source>
</evidence>
<accession>A0A6J4KGE6</accession>
<gene>
    <name evidence="3" type="ORF">AVDCRST_MAG89-677</name>
</gene>